<dbReference type="Pfam" id="PF10145">
    <property type="entry name" value="PhageMin_Tail"/>
    <property type="match status" value="1"/>
</dbReference>
<dbReference type="Pfam" id="PF00877">
    <property type="entry name" value="NLPC_P60"/>
    <property type="match status" value="1"/>
</dbReference>
<protein>
    <submittedName>
        <fullName evidence="9">Phage tail tape measure protein</fullName>
    </submittedName>
</protein>
<evidence type="ECO:0000313" key="10">
    <source>
        <dbReference type="Proteomes" id="UP000292886"/>
    </source>
</evidence>
<evidence type="ECO:0000256" key="1">
    <source>
        <dbReference type="ARBA" id="ARBA00007074"/>
    </source>
</evidence>
<dbReference type="Proteomes" id="UP000292886">
    <property type="component" value="Chromosome"/>
</dbReference>
<dbReference type="GO" id="GO:0008234">
    <property type="term" value="F:cysteine-type peptidase activity"/>
    <property type="evidence" value="ECO:0007669"/>
    <property type="project" value="UniProtKB-KW"/>
</dbReference>
<reference evidence="10" key="1">
    <citation type="submission" date="2019-03" db="EMBL/GenBank/DDBJ databases">
        <title>Weissella sp. 26KH-42 Genome sequencing.</title>
        <authorList>
            <person name="Heo J."/>
            <person name="Kim S.-J."/>
            <person name="Kim J.-S."/>
            <person name="Hong S.-B."/>
            <person name="Kwon S.-W."/>
        </authorList>
    </citation>
    <scope>NUCLEOTIDE SEQUENCE [LARGE SCALE GENOMIC DNA]</scope>
    <source>
        <strain evidence="10">26KH-42</strain>
    </source>
</reference>
<comment type="similarity">
    <text evidence="1">Belongs to the peptidase C40 family.</text>
</comment>
<organism evidence="9 10">
    <name type="scientific">Periweissella cryptocerci</name>
    <dbReference type="NCBI Taxonomy" id="2506420"/>
    <lineage>
        <taxon>Bacteria</taxon>
        <taxon>Bacillati</taxon>
        <taxon>Bacillota</taxon>
        <taxon>Bacilli</taxon>
        <taxon>Lactobacillales</taxon>
        <taxon>Lactobacillaceae</taxon>
        <taxon>Periweissella</taxon>
    </lineage>
</organism>
<dbReference type="SUPFAM" id="SSF54001">
    <property type="entry name" value="Cysteine proteinases"/>
    <property type="match status" value="1"/>
</dbReference>
<feature type="domain" description="NlpC/P60" evidence="8">
    <location>
        <begin position="1510"/>
        <end position="1633"/>
    </location>
</feature>
<dbReference type="OrthoDB" id="2137849at2"/>
<feature type="compositionally biased region" description="Polar residues" evidence="7">
    <location>
        <begin position="41"/>
        <end position="64"/>
    </location>
</feature>
<name>A0A4P6YWW7_9LACO</name>
<proteinExistence type="inferred from homology"/>
<evidence type="ECO:0000256" key="2">
    <source>
        <dbReference type="ARBA" id="ARBA00022612"/>
    </source>
</evidence>
<feature type="compositionally biased region" description="Polar residues" evidence="7">
    <location>
        <begin position="1197"/>
        <end position="1210"/>
    </location>
</feature>
<feature type="region of interest" description="Disordered" evidence="7">
    <location>
        <begin position="1189"/>
        <end position="1210"/>
    </location>
</feature>
<keyword evidence="10" id="KW-1185">Reference proteome</keyword>
<dbReference type="InterPro" id="IPR000064">
    <property type="entry name" value="NLP_P60_dom"/>
</dbReference>
<dbReference type="PROSITE" id="PS51935">
    <property type="entry name" value="NLPC_P60"/>
    <property type="match status" value="1"/>
</dbReference>
<dbReference type="GO" id="GO:0006508">
    <property type="term" value="P:proteolysis"/>
    <property type="evidence" value="ECO:0007669"/>
    <property type="project" value="UniProtKB-KW"/>
</dbReference>
<dbReference type="InterPro" id="IPR038765">
    <property type="entry name" value="Papain-like_cys_pep_sf"/>
</dbReference>
<dbReference type="EMBL" id="CP037940">
    <property type="protein sequence ID" value="QBO37283.1"/>
    <property type="molecule type" value="Genomic_DNA"/>
</dbReference>
<dbReference type="InterPro" id="IPR010090">
    <property type="entry name" value="Phage_tape_meas"/>
</dbReference>
<evidence type="ECO:0000313" key="9">
    <source>
        <dbReference type="EMBL" id="QBO37283.1"/>
    </source>
</evidence>
<keyword evidence="3" id="KW-0645">Protease</keyword>
<feature type="coiled-coil region" evidence="6">
    <location>
        <begin position="1084"/>
        <end position="1144"/>
    </location>
</feature>
<dbReference type="Gene3D" id="3.90.1720.10">
    <property type="entry name" value="endopeptidase domain like (from Nostoc punctiforme)"/>
    <property type="match status" value="1"/>
</dbReference>
<dbReference type="PANTHER" id="PTHR37813">
    <property type="entry name" value="FELS-2 PROPHAGE PROTEIN"/>
    <property type="match status" value="1"/>
</dbReference>
<keyword evidence="6" id="KW-0175">Coiled coil</keyword>
<evidence type="ECO:0000256" key="7">
    <source>
        <dbReference type="SAM" id="MobiDB-lite"/>
    </source>
</evidence>
<feature type="region of interest" description="Disordered" evidence="7">
    <location>
        <begin position="41"/>
        <end position="75"/>
    </location>
</feature>
<evidence type="ECO:0000259" key="8">
    <source>
        <dbReference type="PROSITE" id="PS51935"/>
    </source>
</evidence>
<accession>A0A4P6YWW7</accession>
<gene>
    <name evidence="9" type="ORF">EQG49_12840</name>
</gene>
<evidence type="ECO:0000256" key="3">
    <source>
        <dbReference type="ARBA" id="ARBA00022670"/>
    </source>
</evidence>
<feature type="region of interest" description="Disordered" evidence="7">
    <location>
        <begin position="628"/>
        <end position="658"/>
    </location>
</feature>
<dbReference type="PANTHER" id="PTHR37813:SF1">
    <property type="entry name" value="FELS-2 PROPHAGE PROTEIN"/>
    <property type="match status" value="1"/>
</dbReference>
<keyword evidence="4" id="KW-0378">Hydrolase</keyword>
<keyword evidence="5" id="KW-0788">Thiol protease</keyword>
<evidence type="ECO:0000256" key="4">
    <source>
        <dbReference type="ARBA" id="ARBA00022801"/>
    </source>
</evidence>
<keyword evidence="2" id="KW-1188">Viral release from host cell</keyword>
<evidence type="ECO:0000256" key="5">
    <source>
        <dbReference type="ARBA" id="ARBA00022807"/>
    </source>
</evidence>
<dbReference type="KEGG" id="wei:EQG49_12840"/>
<dbReference type="NCBIfam" id="TIGR01760">
    <property type="entry name" value="tape_meas_TP901"/>
    <property type="match status" value="1"/>
</dbReference>
<evidence type="ECO:0000256" key="6">
    <source>
        <dbReference type="SAM" id="Coils"/>
    </source>
</evidence>
<sequence length="1731" mass="182221">MSESLRSAIMSMGFSWDGSGMNKADQDFDGILNKAKRTDTQFGNTGRTAKQMGNTIKSSANDGKNATDKLNGAASKSPSLFTKIGAHARDAGAKLVVNFKQAHDSIDKFNRDMDKAQVKMRDTWNEAKNSDAAQVGEMWSSAGKKMSMGITLPIVGAGVAALKTGMDFQEGMSKATTVIGATGKEIEQLQDQAIKLGADTSFSASEAAAGMDQFGSAGFNAKEVMSGMAGVMDLAAVSGGDVAMATENAATAIRSFGLETDKSTHVADVFARAAADTNAETLDMGEGLKYVGAVAHSTGNDLEDTAAAIGVLSDNAIKGSQAGTVLRASMLRLSTLGQAGNKTQGMFDSLVRLGGNEIPQFKKIISEYSVEFTKANAELADAEAKGNAKRMKVAEKTLKDLSLAEGTAFSKSFGKEKFSTQVALLEKMKKHWLATGQSVQDYNGIIKQLVGTEAMTGVLALIDTGSEKLKTQANALRESDGAAKEMAKSMQNNAKGGVEAFKGSIESLAISLERPLDNAIGDTAREIGDVIDKFTDLDDKTKMTGLTIAGLAAAAGPLMLAIGKFKIFRAQLNAVGGLTKNWGSGGGTAIPGVPSTGNPLGTGGSLGAMNVTAQAVYLNGPVMSGNGSGNPLAGGNPLNGGGRQPIPQGPAPFNGQQITPMAPQPTKAQKFIGNAGTALKWGGAVVASTAGTVMKDLDPNKSSNEKAMGTMGTVVGGAAGAAIGTFLGNPALGMTIGANIGNAGGDALGKKIQAWDLKNNKHADEKLPTGKEATEYTKESQKAVKDGKVSVRPGEQNGMDYYANKKTAEEFQKNLKSADDGYKNKRYAEKPNDGNKYKWVNGTGWIEDVPMQKKLKHNQAVAANSVAKSLSVATTEKVNSFDATSMPNNKDKKGNVDTAANSADVSAQLNKNATAVANNAKQYDKVTSAVKKYQSQTEKSSDKNINLLVKQGIMTRKEADAAIATRNKADAKRYTNYQKSVSKMHKIDQEEQSKIANILQGGYIKLNGKTLKGEKALVAIKKKYGKERKEAEKEVATDTAKILTRNKDRQTIILSKIKDAHSKASLAQIKDSKKALDEITKTSNEQYKKKKKSAEKTRDAVIDAADKEYYVNKSISKKQHDDAVEKAKAKCKETTDAAQKEKDQVITESQKMYEEVIKRFSGMVRDANTTLQMLDVKFTEGYKAVNMGQGPSGKGVTMTQGNKGDGNRSTNTITGDAFATGGTIKSNAQAMVGELGPELAYNTRTNRTRLLGSNGPELASVQSGEHIINAADTSKMMKGGMGSGRSLPGFNPDLAPGGKGVGLFAKGTLNSDLQSLADAGQGTMARKLQGMKDQADNFPEHTKKSNDVVYSSLAIPFKQNAQAKADEAISQAVAQYVIPDIGGGGGSAASWSSTISAVAKAMQVQLSSAGLASVIEQIQTESGGNQAIKQQVKDINSANGHPAQGLLQYIPSTFNAYKINGRGNILSGVDQLFALFNDSNWFRDIAGKGGWGPSGKRRFDEAPGQFNAPAMGAGGVVGTAKALGEDKPYKWAASGPDAYDCSGLVAAAFKQYGVNLPHNSFGQWNATQHVSRADAKPGDIVAWGNAGKGHVGLYEGGNSYYSALSPNSRPNIKSASLTPTVSGSKFLGFGRVPGFAKGGRPKTNQVSIVGEKGPEFFVPDVPGRVHSNSETKSLLRDTRKKSGKNGATFSPNTTINVYAGKDTAGSVAKVVKRVLNNEAARFREMFPVGGD</sequence>
<dbReference type="RefSeq" id="WP_133364360.1">
    <property type="nucleotide sequence ID" value="NZ_CP037940.1"/>
</dbReference>